<dbReference type="InterPro" id="IPR009078">
    <property type="entry name" value="Ferritin-like_SF"/>
</dbReference>
<dbReference type="Gene3D" id="1.20.1260.10">
    <property type="match status" value="1"/>
</dbReference>
<sequence length="326" mass="36366">MPKASVLPEPVRAWADQVGALQGDRERHLLDGERGGDAFALERSADLGMHPEVLERCHVFVATRLSHRMRRATHGCLELAKRVPRRAHTGTRPPRYRVEYLQCWNPFDDPVYKAAVIDLLGAVAYGEVSAVERLTDDAKMAPSLEDKTALLAMAAAQHAKIQPVLDRLVELGVDPYVAMEPLREGFDEFHRHTKPADWWESLVKAYVGDGLANDFYREVARYLDEETHKLVVTTLEDAGRADFVVDRVRAGIEADHLIGGRLALWGRRLMGEAIIQAQQVAATREGLSELITGGHLPGLDLGTIGEMLTRLTQRHVERMGKLGLEH</sequence>
<dbReference type="AlphaFoldDB" id="A0A0J6YBI4"/>
<evidence type="ECO:0000259" key="1">
    <source>
        <dbReference type="Pfam" id="PF13794"/>
    </source>
</evidence>
<evidence type="ECO:0000313" key="3">
    <source>
        <dbReference type="Proteomes" id="UP000054565"/>
    </source>
</evidence>
<dbReference type="STRING" id="404692.A0A0J6YBI4"/>
<dbReference type="InterPro" id="IPR059125">
    <property type="entry name" value="Ferritin_actino"/>
</dbReference>
<dbReference type="InterPro" id="IPR012347">
    <property type="entry name" value="Ferritin-like"/>
</dbReference>
<protein>
    <recommendedName>
        <fullName evidence="1">Ferritin-like domain-containing protein</fullName>
    </recommendedName>
</protein>
<dbReference type="SUPFAM" id="SSF47240">
    <property type="entry name" value="Ferritin-like"/>
    <property type="match status" value="1"/>
</dbReference>
<evidence type="ECO:0000313" key="2">
    <source>
        <dbReference type="EMBL" id="KMP04419.1"/>
    </source>
</evidence>
<organism evidence="2 3">
    <name type="scientific">Coccidioides immitis RMSCC 2394</name>
    <dbReference type="NCBI Taxonomy" id="404692"/>
    <lineage>
        <taxon>Eukaryota</taxon>
        <taxon>Fungi</taxon>
        <taxon>Dikarya</taxon>
        <taxon>Ascomycota</taxon>
        <taxon>Pezizomycotina</taxon>
        <taxon>Eurotiomycetes</taxon>
        <taxon>Eurotiomycetidae</taxon>
        <taxon>Onygenales</taxon>
        <taxon>Onygenaceae</taxon>
        <taxon>Coccidioides</taxon>
    </lineage>
</organism>
<accession>A0A0J6YBI4</accession>
<gene>
    <name evidence="2" type="ORF">CIRG_10396</name>
</gene>
<feature type="domain" description="Ferritin-like" evidence="1">
    <location>
        <begin position="112"/>
        <end position="294"/>
    </location>
</feature>
<reference evidence="3" key="1">
    <citation type="journal article" date="2010" name="Genome Res.">
        <title>Population genomic sequencing of Coccidioides fungi reveals recent hybridization and transposon control.</title>
        <authorList>
            <person name="Neafsey D.E."/>
            <person name="Barker B.M."/>
            <person name="Sharpton T.J."/>
            <person name="Stajich J.E."/>
            <person name="Park D.J."/>
            <person name="Whiston E."/>
            <person name="Hung C.-Y."/>
            <person name="McMahan C."/>
            <person name="White J."/>
            <person name="Sykes S."/>
            <person name="Heiman D."/>
            <person name="Young S."/>
            <person name="Zeng Q."/>
            <person name="Abouelleil A."/>
            <person name="Aftuck L."/>
            <person name="Bessette D."/>
            <person name="Brown A."/>
            <person name="FitzGerald M."/>
            <person name="Lui A."/>
            <person name="Macdonald J.P."/>
            <person name="Priest M."/>
            <person name="Orbach M.J."/>
            <person name="Galgiani J.N."/>
            <person name="Kirkland T.N."/>
            <person name="Cole G.T."/>
            <person name="Birren B.W."/>
            <person name="Henn M.R."/>
            <person name="Taylor J.W."/>
            <person name="Rounsley S.D."/>
        </authorList>
    </citation>
    <scope>NUCLEOTIDE SEQUENCE [LARGE SCALE GENOMIC DNA]</scope>
    <source>
        <strain evidence="3">RMSCC 2394</strain>
    </source>
</reference>
<dbReference type="Proteomes" id="UP000054565">
    <property type="component" value="Unassembled WGS sequence"/>
</dbReference>
<dbReference type="Pfam" id="PF13794">
    <property type="entry name" value="MiaE_2"/>
    <property type="match status" value="1"/>
</dbReference>
<dbReference type="EMBL" id="DS028113">
    <property type="protein sequence ID" value="KMP04419.1"/>
    <property type="molecule type" value="Genomic_DNA"/>
</dbReference>
<name>A0A0J6YBI4_COCIT</name>
<proteinExistence type="predicted"/>
<dbReference type="CDD" id="cd00657">
    <property type="entry name" value="Ferritin_like"/>
    <property type="match status" value="1"/>
</dbReference>